<evidence type="ECO:0000259" key="1">
    <source>
        <dbReference type="Pfam" id="PF12680"/>
    </source>
</evidence>
<proteinExistence type="predicted"/>
<dbReference type="Gene3D" id="3.10.450.50">
    <property type="match status" value="1"/>
</dbReference>
<reference evidence="2" key="1">
    <citation type="submission" date="2022-08" db="EMBL/GenBank/DDBJ databases">
        <authorList>
            <person name="Deng Y."/>
            <person name="Han X.-F."/>
            <person name="Zhang Y.-Q."/>
        </authorList>
    </citation>
    <scope>NUCLEOTIDE SEQUENCE</scope>
    <source>
        <strain evidence="2">CPCC 203386</strain>
    </source>
</reference>
<evidence type="ECO:0000313" key="3">
    <source>
        <dbReference type="Proteomes" id="UP001165586"/>
    </source>
</evidence>
<dbReference type="SUPFAM" id="SSF54427">
    <property type="entry name" value="NTF2-like"/>
    <property type="match status" value="1"/>
</dbReference>
<dbReference type="RefSeq" id="WP_259538466.1">
    <property type="nucleotide sequence ID" value="NZ_JANLCJ010000002.1"/>
</dbReference>
<dbReference type="Pfam" id="PF12680">
    <property type="entry name" value="SnoaL_2"/>
    <property type="match status" value="1"/>
</dbReference>
<feature type="domain" description="SnoaL-like" evidence="1">
    <location>
        <begin position="13"/>
        <end position="104"/>
    </location>
</feature>
<sequence>MTGFESLPPAIVDFFEATNDGDRERFLNAFADDAVLDDWGRSFRGRDGIASWNESDNIGVQSHFESSGFTVSNGVYAVAITVTGNGYNGGGTIAFALEGDRISRVDITG</sequence>
<dbReference type="EMBL" id="JANLCJ010000002">
    <property type="protein sequence ID" value="MCS5733649.1"/>
    <property type="molecule type" value="Genomic_DNA"/>
</dbReference>
<dbReference type="InterPro" id="IPR037401">
    <property type="entry name" value="SnoaL-like"/>
</dbReference>
<keyword evidence="3" id="KW-1185">Reference proteome</keyword>
<name>A0ABT2H129_9MICO</name>
<dbReference type="Proteomes" id="UP001165586">
    <property type="component" value="Unassembled WGS sequence"/>
</dbReference>
<dbReference type="InterPro" id="IPR032710">
    <property type="entry name" value="NTF2-like_dom_sf"/>
</dbReference>
<gene>
    <name evidence="2" type="ORF">N1032_07845</name>
</gene>
<organism evidence="2 3">
    <name type="scientific">Herbiconiux daphne</name>
    <dbReference type="NCBI Taxonomy" id="2970914"/>
    <lineage>
        <taxon>Bacteria</taxon>
        <taxon>Bacillati</taxon>
        <taxon>Actinomycetota</taxon>
        <taxon>Actinomycetes</taxon>
        <taxon>Micrococcales</taxon>
        <taxon>Microbacteriaceae</taxon>
        <taxon>Herbiconiux</taxon>
    </lineage>
</organism>
<comment type="caution">
    <text evidence="2">The sequence shown here is derived from an EMBL/GenBank/DDBJ whole genome shotgun (WGS) entry which is preliminary data.</text>
</comment>
<protein>
    <submittedName>
        <fullName evidence="2">Nuclear transport factor 2 family protein</fullName>
    </submittedName>
</protein>
<accession>A0ABT2H129</accession>
<evidence type="ECO:0000313" key="2">
    <source>
        <dbReference type="EMBL" id="MCS5733649.1"/>
    </source>
</evidence>